<keyword evidence="1" id="KW-0812">Transmembrane</keyword>
<keyword evidence="5" id="KW-1185">Reference proteome</keyword>
<keyword evidence="1" id="KW-1133">Transmembrane helix</keyword>
<dbReference type="Proteomes" id="UP000241474">
    <property type="component" value="Segment"/>
</dbReference>
<name>A0A0G2Y663_MIMIV</name>
<dbReference type="KEGG" id="vg:9925116"/>
<dbReference type="Proteomes" id="UP000201519">
    <property type="component" value="Segment"/>
</dbReference>
<accession>E3VYG1</accession>
<reference evidence="6 7" key="2">
    <citation type="submission" date="2014-10" db="EMBL/GenBank/DDBJ databases">
        <title>Pan-genome analysis of Brazilian lineage A amoebal mimiviruses.</title>
        <authorList>
            <person name="Assis F.L."/>
            <person name="Abrahao J.S."/>
            <person name="Kroon E.G."/>
            <person name="Dornas F.P."/>
            <person name="Andrade K.R."/>
            <person name="Borato P.V.M."/>
            <person name="Pilotto M.R."/>
            <person name="Benamar S."/>
            <person name="LaScola B."/>
            <person name="Colson P."/>
        </authorList>
    </citation>
    <scope>NUCLEOTIDE SEQUENCE [LARGE SCALE GENOMIC DNA]</scope>
    <source>
        <strain evidence="4 7">Amazonia</strain>
        <strain evidence="3 6">Oyster</strain>
    </source>
</reference>
<protein>
    <submittedName>
        <fullName evidence="2">Uncharacterized protein</fullName>
    </submittedName>
</protein>
<organismHost>
    <name type="scientific">Acanthamoeba polyphaga</name>
    <name type="common">Amoeba</name>
    <dbReference type="NCBI Taxonomy" id="5757"/>
</organismHost>
<evidence type="ECO:0000256" key="1">
    <source>
        <dbReference type="SAM" id="Phobius"/>
    </source>
</evidence>
<evidence type="ECO:0000313" key="7">
    <source>
        <dbReference type="Proteomes" id="UP000274448"/>
    </source>
</evidence>
<dbReference type="RefSeq" id="YP_003986998.1">
    <property type="nucleotide sequence ID" value="NC_014649.1"/>
</dbReference>
<proteinExistence type="predicted"/>
<organism evidence="2 5">
    <name type="scientific">Acanthamoeba polyphaga mimivirus</name>
    <name type="common">APMV</name>
    <dbReference type="NCBI Taxonomy" id="212035"/>
    <lineage>
        <taxon>Viruses</taxon>
        <taxon>Varidnaviria</taxon>
        <taxon>Bamfordvirae</taxon>
        <taxon>Nucleocytoviricota</taxon>
        <taxon>Megaviricetes</taxon>
        <taxon>Imitervirales</taxon>
        <taxon>Mimiviridae</taxon>
        <taxon>Megamimivirinae</taxon>
        <taxon>Mimivirus</taxon>
        <taxon>Mimivirus bradfordmassiliense</taxon>
    </lineage>
</organism>
<keyword evidence="1" id="KW-0472">Membrane</keyword>
<evidence type="ECO:0000313" key="5">
    <source>
        <dbReference type="Proteomes" id="UP000201519"/>
    </source>
</evidence>
<evidence type="ECO:0000313" key="3">
    <source>
        <dbReference type="EMBL" id="AKI79262.1"/>
    </source>
</evidence>
<dbReference type="EMBL" id="KM982401">
    <property type="protein sequence ID" value="AKI79262.1"/>
    <property type="molecule type" value="Genomic_DNA"/>
</dbReference>
<sequence length="93" mass="10593">MSSNINTGSVGYGNNFHFETGIGPITDRILNSILDKLTSDNFKDKLMDKIVDPVTMMINDRIRPYVYIGIVMYAILVILLLIIIYMLYKKSKS</sequence>
<evidence type="ECO:0000313" key="6">
    <source>
        <dbReference type="Proteomes" id="UP000241474"/>
    </source>
</evidence>
<dbReference type="GeneID" id="9925116"/>
<evidence type="ECO:0000313" key="4">
    <source>
        <dbReference type="EMBL" id="AKI81159.1"/>
    </source>
</evidence>
<gene>
    <name evidence="2" type="primary">L487b</name>
</gene>
<accession>A0A0G2Y663</accession>
<dbReference type="EMBL" id="HQ336222">
    <property type="protein sequence ID" value="ADO18231.1"/>
    <property type="molecule type" value="Genomic_DNA"/>
</dbReference>
<dbReference type="OrthoDB" id="27492at10239"/>
<feature type="transmembrane region" description="Helical" evidence="1">
    <location>
        <begin position="65"/>
        <end position="88"/>
    </location>
</feature>
<evidence type="ECO:0000313" key="2">
    <source>
        <dbReference type="EMBL" id="ADO18231.1"/>
    </source>
</evidence>
<reference evidence="2 5" key="1">
    <citation type="journal article" date="2011" name="Virol. J.">
        <title>Breaking the 1000-gene barrier for Mimivirus using ultra-deep genome and transcriptome sequencing.</title>
        <authorList>
            <person name="Legendre M."/>
            <person name="Santini S."/>
            <person name="Rico A."/>
            <person name="Abergel C."/>
            <person name="Claverie J.M."/>
        </authorList>
    </citation>
    <scope>NUCLEOTIDE SEQUENCE [LARGE SCALE GENOMIC DNA]</scope>
</reference>
<dbReference type="Proteomes" id="UP000274448">
    <property type="component" value="Segment"/>
</dbReference>
<dbReference type="EMBL" id="KM982403">
    <property type="protein sequence ID" value="AKI81159.1"/>
    <property type="molecule type" value="Genomic_DNA"/>
</dbReference>